<name>A0ABR7N170_9FIRM</name>
<evidence type="ECO:0000313" key="2">
    <source>
        <dbReference type="EMBL" id="MBC8562384.1"/>
    </source>
</evidence>
<dbReference type="InterPro" id="IPR011249">
    <property type="entry name" value="Metalloenz_LuxS/M16"/>
</dbReference>
<reference evidence="2 3" key="1">
    <citation type="submission" date="2020-08" db="EMBL/GenBank/DDBJ databases">
        <title>Genome public.</title>
        <authorList>
            <person name="Liu C."/>
            <person name="Sun Q."/>
        </authorList>
    </citation>
    <scope>NUCLEOTIDE SEQUENCE [LARGE SCALE GENOMIC DNA]</scope>
    <source>
        <strain evidence="2 3">NSJ-37</strain>
    </source>
</reference>
<dbReference type="Pfam" id="PF22516">
    <property type="entry name" value="PreP_C"/>
    <property type="match status" value="1"/>
</dbReference>
<evidence type="ECO:0000313" key="3">
    <source>
        <dbReference type="Proteomes" id="UP000606193"/>
    </source>
</evidence>
<dbReference type="PANTHER" id="PTHR43016">
    <property type="entry name" value="PRESEQUENCE PROTEASE"/>
    <property type="match status" value="1"/>
</dbReference>
<dbReference type="Gene3D" id="3.30.830.10">
    <property type="entry name" value="Metalloenzyme, LuxS/M16 peptidase-like"/>
    <property type="match status" value="4"/>
</dbReference>
<dbReference type="PANTHER" id="PTHR43016:SF13">
    <property type="entry name" value="PRESEQUENCE PROTEASE, MITOCHONDRIAL"/>
    <property type="match status" value="1"/>
</dbReference>
<proteinExistence type="predicted"/>
<dbReference type="EMBL" id="JACRSX010000007">
    <property type="protein sequence ID" value="MBC8562384.1"/>
    <property type="molecule type" value="Genomic_DNA"/>
</dbReference>
<dbReference type="Pfam" id="PF08367">
    <property type="entry name" value="M16C_assoc"/>
    <property type="match status" value="1"/>
</dbReference>
<dbReference type="SUPFAM" id="SSF63411">
    <property type="entry name" value="LuxS/MPP-like metallohydrolase"/>
    <property type="match status" value="4"/>
</dbReference>
<dbReference type="InterPro" id="IPR055130">
    <property type="entry name" value="PreP_C"/>
</dbReference>
<accession>A0ABR7N170</accession>
<evidence type="ECO:0000259" key="1">
    <source>
        <dbReference type="SMART" id="SM01264"/>
    </source>
</evidence>
<dbReference type="InterPro" id="IPR011765">
    <property type="entry name" value="Pept_M16_N"/>
</dbReference>
<dbReference type="InterPro" id="IPR007863">
    <property type="entry name" value="Peptidase_M16_C"/>
</dbReference>
<dbReference type="Pfam" id="PF00675">
    <property type="entry name" value="Peptidase_M16"/>
    <property type="match status" value="1"/>
</dbReference>
<dbReference type="InterPro" id="IPR013578">
    <property type="entry name" value="Peptidase_M16C_assoc"/>
</dbReference>
<keyword evidence="3" id="KW-1185">Reference proteome</keyword>
<comment type="caution">
    <text evidence="2">The sequence shown here is derived from an EMBL/GenBank/DDBJ whole genome shotgun (WGS) entry which is preliminary data.</text>
</comment>
<organism evidence="2 3">
    <name type="scientific">Jutongia huaianensis</name>
    <dbReference type="NCBI Taxonomy" id="2763668"/>
    <lineage>
        <taxon>Bacteria</taxon>
        <taxon>Bacillati</taxon>
        <taxon>Bacillota</taxon>
        <taxon>Clostridia</taxon>
        <taxon>Lachnospirales</taxon>
        <taxon>Lachnospiraceae</taxon>
        <taxon>Jutongia</taxon>
    </lineage>
</organism>
<gene>
    <name evidence="2" type="ORF">H8704_07045</name>
</gene>
<protein>
    <submittedName>
        <fullName evidence="2">Insulinase family protein</fullName>
    </submittedName>
</protein>
<dbReference type="SMART" id="SM01264">
    <property type="entry name" value="M16C_associated"/>
    <property type="match status" value="1"/>
</dbReference>
<feature type="domain" description="Peptidase M16C associated" evidence="1">
    <location>
        <begin position="470"/>
        <end position="719"/>
    </location>
</feature>
<dbReference type="RefSeq" id="WP_249297796.1">
    <property type="nucleotide sequence ID" value="NZ_JACRSX010000007.1"/>
</dbReference>
<sequence>MASKIKSIQEVKIPDTYTLEQSAVIPEIDSFALALRHKKSGARVLFLSNEDNNKVFSIGFRTPPRDATGVPHIIEHTVLCGSREFPAKDPFVELVKGSLNTYLNATTYPDKTLYPVASCNDKDFQNLMHVYMDAVFYPNIYEHEEIFKQEGWHYELNSPEEPVTYNGVVFNEMKGAFSSADGKLERFVMNGLFPDNTYGNESGGDPANIPDLTYEEYLDFHRRYYHPVNSYIYLYGDMDIEERLEWMDQHYLRDFPAIELDSSIPLQKPFTRMKKLETEYAVSENEDSDEKTYYAFAAAMDVTLDVKVCKAFEIMAYVLAEMPGAPLKQALLDAGIGTDIDVDFCDILRQSYFALTTQNAKAGDRQRFYDTIHSTLQEQVKQGLDQKALEAAINAMEFKEREADYGMFPKGLIYGLNTMKTWLYDDKMPYDALCFQDTYEFLRTQLGTGYYENLIEKYLLNNPHAVLVEMKPKKGLAAEAEQKEKDRLAAYKASLSEEEIRQLIEDTQALKAYQEEPSPKEVLEKIPMLSREDIDKKIAPIYNKEVKLCDIPVMHHDIHTNDIVYLDLLFDVDDCREYMPQMSFLKTLLGYMDTASHSYSSLDTEINFHTGGIGADVNFYRLYGEEDACRVRFEMSTKVLRSKLSEALELMAEIMFTTSFADEKHLREVVAEARSRKKMSLMSAGHQAAMLRAMSHLSEVDWLTEQYGGYGYYQYLALLDDHFDKEKEKLQKGCLALLHKIFQRANMTISCTADQHGLETLDQELPSFLAKLEQFEKKADIDRPDDVMTAFTREAGQKNEAIMTPAEVQYVALAGKCSDMSGIKKGVLDVVRHLLNFGYLWNEVRVKGGAYGVSCQLIRNGEGFFTSYRDPGLESTLEAYRKAASYLKSFETEERELLKTIIGTVSGLDTPKPPASRGKRSMGIYLSQIPPEILQQERDQVLACSQEDIRAAAAMVEAIAENGNICVIGNENHIKEQKQLFDELMTL</sequence>
<dbReference type="Proteomes" id="UP000606193">
    <property type="component" value="Unassembled WGS sequence"/>
</dbReference>
<dbReference type="Pfam" id="PF05193">
    <property type="entry name" value="Peptidase_M16_C"/>
    <property type="match status" value="1"/>
</dbReference>